<name>A0A699SUR5_TANCI</name>
<accession>A0A699SUR5</accession>
<comment type="caution">
    <text evidence="1">The sequence shown here is derived from an EMBL/GenBank/DDBJ whole genome shotgun (WGS) entry which is preliminary data.</text>
</comment>
<feature type="non-terminal residue" evidence="1">
    <location>
        <position position="72"/>
    </location>
</feature>
<evidence type="ECO:0000313" key="1">
    <source>
        <dbReference type="EMBL" id="GFD00484.1"/>
    </source>
</evidence>
<protein>
    <submittedName>
        <fullName evidence="1">Uncharacterized protein</fullName>
    </submittedName>
</protein>
<organism evidence="1">
    <name type="scientific">Tanacetum cinerariifolium</name>
    <name type="common">Dalmatian daisy</name>
    <name type="synonym">Chrysanthemum cinerariifolium</name>
    <dbReference type="NCBI Taxonomy" id="118510"/>
    <lineage>
        <taxon>Eukaryota</taxon>
        <taxon>Viridiplantae</taxon>
        <taxon>Streptophyta</taxon>
        <taxon>Embryophyta</taxon>
        <taxon>Tracheophyta</taxon>
        <taxon>Spermatophyta</taxon>
        <taxon>Magnoliopsida</taxon>
        <taxon>eudicotyledons</taxon>
        <taxon>Gunneridae</taxon>
        <taxon>Pentapetalae</taxon>
        <taxon>asterids</taxon>
        <taxon>campanulids</taxon>
        <taxon>Asterales</taxon>
        <taxon>Asteraceae</taxon>
        <taxon>Asteroideae</taxon>
        <taxon>Anthemideae</taxon>
        <taxon>Anthemidinae</taxon>
        <taxon>Tanacetum</taxon>
    </lineage>
</organism>
<reference evidence="1" key="1">
    <citation type="journal article" date="2019" name="Sci. Rep.">
        <title>Draft genome of Tanacetum cinerariifolium, the natural source of mosquito coil.</title>
        <authorList>
            <person name="Yamashiro T."/>
            <person name="Shiraishi A."/>
            <person name="Satake H."/>
            <person name="Nakayama K."/>
        </authorList>
    </citation>
    <scope>NUCLEOTIDE SEQUENCE</scope>
</reference>
<dbReference type="EMBL" id="BKCJ011185174">
    <property type="protein sequence ID" value="GFD00484.1"/>
    <property type="molecule type" value="Genomic_DNA"/>
</dbReference>
<dbReference type="AlphaFoldDB" id="A0A699SUR5"/>
<gene>
    <name evidence="1" type="ORF">Tci_872453</name>
</gene>
<proteinExistence type="predicted"/>
<sequence>MSVVLDDAVELAGIGSGHVSSGLNDVVVSLFAGKKGDGLTLLASLFSEAGVIHVNWIRCGHCITNRGHICQI</sequence>